<protein>
    <recommendedName>
        <fullName evidence="15">lytic cellulose monooxygenase (C4-dehydrogenating)</fullName>
        <ecNumber evidence="15">1.14.99.56</ecNumber>
    </recommendedName>
</protein>
<evidence type="ECO:0000256" key="6">
    <source>
        <dbReference type="ARBA" id="ARBA00023001"/>
    </source>
</evidence>
<evidence type="ECO:0000256" key="5">
    <source>
        <dbReference type="ARBA" id="ARBA00022729"/>
    </source>
</evidence>
<dbReference type="Proteomes" id="UP001385951">
    <property type="component" value="Unassembled WGS sequence"/>
</dbReference>
<keyword evidence="5 16" id="KW-0732">Signal</keyword>
<evidence type="ECO:0000256" key="10">
    <source>
        <dbReference type="ARBA" id="ARBA00023157"/>
    </source>
</evidence>
<gene>
    <name evidence="18" type="ORF">QCA50_006844</name>
</gene>
<evidence type="ECO:0000256" key="16">
    <source>
        <dbReference type="SAM" id="SignalP"/>
    </source>
</evidence>
<dbReference type="Gene3D" id="2.70.50.70">
    <property type="match status" value="1"/>
</dbReference>
<feature type="domain" description="Auxiliary Activity family 9 catalytic" evidence="17">
    <location>
        <begin position="23"/>
        <end position="217"/>
    </location>
</feature>
<keyword evidence="19" id="KW-1185">Reference proteome</keyword>
<keyword evidence="6" id="KW-0136">Cellulose degradation</keyword>
<comment type="subcellular location">
    <subcellularLocation>
        <location evidence="2">Secreted</location>
    </subcellularLocation>
</comment>
<keyword evidence="10" id="KW-1015">Disulfide bond</keyword>
<keyword evidence="4" id="KW-0479">Metal-binding</keyword>
<comment type="catalytic activity">
    <reaction evidence="14">
        <text>[(1-&gt;4)-beta-D-glucosyl]n+m + reduced acceptor + O2 = 4-dehydro-beta-D-glucosyl-[(1-&gt;4)-beta-D-glucosyl]n-1 + [(1-&gt;4)-beta-D-glucosyl]m + acceptor + H2O.</text>
        <dbReference type="EC" id="1.14.99.56"/>
    </reaction>
</comment>
<dbReference type="EC" id="1.14.99.56" evidence="15"/>
<evidence type="ECO:0000256" key="13">
    <source>
        <dbReference type="ARBA" id="ARBA00044502"/>
    </source>
</evidence>
<accession>A0AAW0G9S4</accession>
<dbReference type="GO" id="GO:0004497">
    <property type="term" value="F:monooxygenase activity"/>
    <property type="evidence" value="ECO:0007669"/>
    <property type="project" value="UniProtKB-KW"/>
</dbReference>
<dbReference type="GO" id="GO:0005576">
    <property type="term" value="C:extracellular region"/>
    <property type="evidence" value="ECO:0007669"/>
    <property type="project" value="UniProtKB-SubCell"/>
</dbReference>
<evidence type="ECO:0000256" key="9">
    <source>
        <dbReference type="ARBA" id="ARBA00023033"/>
    </source>
</evidence>
<evidence type="ECO:0000256" key="11">
    <source>
        <dbReference type="ARBA" id="ARBA00023277"/>
    </source>
</evidence>
<evidence type="ECO:0000256" key="2">
    <source>
        <dbReference type="ARBA" id="ARBA00004613"/>
    </source>
</evidence>
<evidence type="ECO:0000256" key="7">
    <source>
        <dbReference type="ARBA" id="ARBA00023002"/>
    </source>
</evidence>
<proteinExistence type="inferred from homology"/>
<comment type="caution">
    <text evidence="18">The sequence shown here is derived from an EMBL/GenBank/DDBJ whole genome shotgun (WGS) entry which is preliminary data.</text>
</comment>
<evidence type="ECO:0000256" key="4">
    <source>
        <dbReference type="ARBA" id="ARBA00022723"/>
    </source>
</evidence>
<evidence type="ECO:0000256" key="3">
    <source>
        <dbReference type="ARBA" id="ARBA00022525"/>
    </source>
</evidence>
<keyword evidence="3" id="KW-0964">Secreted</keyword>
<keyword evidence="7" id="KW-0560">Oxidoreductase</keyword>
<comment type="similarity">
    <text evidence="13">Belongs to the polysaccharide monooxygenase AA9 family.</text>
</comment>
<evidence type="ECO:0000256" key="14">
    <source>
        <dbReference type="ARBA" id="ARBA00045077"/>
    </source>
</evidence>
<comment type="cofactor">
    <cofactor evidence="1">
        <name>Cu(2+)</name>
        <dbReference type="ChEBI" id="CHEBI:29036"/>
    </cofactor>
</comment>
<dbReference type="PANTHER" id="PTHR33353">
    <property type="entry name" value="PUTATIVE (AFU_ORTHOLOGUE AFUA_1G12560)-RELATED"/>
    <property type="match status" value="1"/>
</dbReference>
<dbReference type="Pfam" id="PF03443">
    <property type="entry name" value="AA9"/>
    <property type="match status" value="1"/>
</dbReference>
<name>A0AAW0G9S4_9APHY</name>
<feature type="signal peptide" evidence="16">
    <location>
        <begin position="1"/>
        <end position="19"/>
    </location>
</feature>
<dbReference type="PANTHER" id="PTHR33353:SF10">
    <property type="entry name" value="ENDO-BETA-1,4-GLUCANASE D"/>
    <property type="match status" value="1"/>
</dbReference>
<keyword evidence="11" id="KW-0119">Carbohydrate metabolism</keyword>
<organism evidence="18 19">
    <name type="scientific">Cerrena zonata</name>
    <dbReference type="NCBI Taxonomy" id="2478898"/>
    <lineage>
        <taxon>Eukaryota</taxon>
        <taxon>Fungi</taxon>
        <taxon>Dikarya</taxon>
        <taxon>Basidiomycota</taxon>
        <taxon>Agaricomycotina</taxon>
        <taxon>Agaricomycetes</taxon>
        <taxon>Polyporales</taxon>
        <taxon>Cerrenaceae</taxon>
        <taxon>Cerrena</taxon>
    </lineage>
</organism>
<evidence type="ECO:0000256" key="15">
    <source>
        <dbReference type="ARBA" id="ARBA00047174"/>
    </source>
</evidence>
<sequence>MKLAALVPLAVALVPSVSAHYRWTSLVEGSTVTSPYQYVRQNTNYNSPITDVKSTDFRCNEGGLASASATQTGIVQAGSTVGIALDQPIYHPGVINVYMAKAPGAASAFDGSGAVWFKVKEVTAQTDGGSTINWPSLNMDQVTFTIPTSIPNGDYLIRVEDIALHVAQSPGGAQFYISCAQVTVQGGSGSGNPGPLVAIPGVYTGTEPGILININYPIPANYTQPGPPVWSG</sequence>
<dbReference type="AlphaFoldDB" id="A0AAW0G9S4"/>
<dbReference type="InterPro" id="IPR005103">
    <property type="entry name" value="AA9_LPMO"/>
</dbReference>
<evidence type="ECO:0000256" key="8">
    <source>
        <dbReference type="ARBA" id="ARBA00023008"/>
    </source>
</evidence>
<keyword evidence="9" id="KW-0503">Monooxygenase</keyword>
<reference evidence="18 19" key="1">
    <citation type="submission" date="2022-09" db="EMBL/GenBank/DDBJ databases">
        <authorList>
            <person name="Palmer J.M."/>
        </authorList>
    </citation>
    <scope>NUCLEOTIDE SEQUENCE [LARGE SCALE GENOMIC DNA]</scope>
    <source>
        <strain evidence="18 19">DSM 7382</strain>
    </source>
</reference>
<evidence type="ECO:0000259" key="17">
    <source>
        <dbReference type="Pfam" id="PF03443"/>
    </source>
</evidence>
<evidence type="ECO:0000313" key="18">
    <source>
        <dbReference type="EMBL" id="KAK7690193.1"/>
    </source>
</evidence>
<dbReference type="CDD" id="cd21175">
    <property type="entry name" value="LPMO_AA9"/>
    <property type="match status" value="1"/>
</dbReference>
<dbReference type="GO" id="GO:0046872">
    <property type="term" value="F:metal ion binding"/>
    <property type="evidence" value="ECO:0007669"/>
    <property type="project" value="UniProtKB-KW"/>
</dbReference>
<keyword evidence="12" id="KW-0624">Polysaccharide degradation</keyword>
<dbReference type="EMBL" id="JASBNA010000007">
    <property type="protein sequence ID" value="KAK7690193.1"/>
    <property type="molecule type" value="Genomic_DNA"/>
</dbReference>
<feature type="chain" id="PRO_5043844308" description="lytic cellulose monooxygenase (C4-dehydrogenating)" evidence="16">
    <location>
        <begin position="20"/>
        <end position="232"/>
    </location>
</feature>
<dbReference type="InterPro" id="IPR049892">
    <property type="entry name" value="AA9"/>
</dbReference>
<keyword evidence="8" id="KW-0186">Copper</keyword>
<evidence type="ECO:0000256" key="1">
    <source>
        <dbReference type="ARBA" id="ARBA00001973"/>
    </source>
</evidence>
<evidence type="ECO:0000256" key="12">
    <source>
        <dbReference type="ARBA" id="ARBA00023326"/>
    </source>
</evidence>
<evidence type="ECO:0000313" key="19">
    <source>
        <dbReference type="Proteomes" id="UP001385951"/>
    </source>
</evidence>
<dbReference type="GO" id="GO:0030245">
    <property type="term" value="P:cellulose catabolic process"/>
    <property type="evidence" value="ECO:0007669"/>
    <property type="project" value="UniProtKB-KW"/>
</dbReference>